<dbReference type="SUPFAM" id="SSF56935">
    <property type="entry name" value="Porins"/>
    <property type="match status" value="1"/>
</dbReference>
<dbReference type="STRING" id="271157.SAMN05444396_110109"/>
<proteinExistence type="predicted"/>
<reference evidence="6" key="1">
    <citation type="submission" date="2016-11" db="EMBL/GenBank/DDBJ databases">
        <authorList>
            <person name="Varghese N."/>
            <person name="Submissions S."/>
        </authorList>
    </citation>
    <scope>NUCLEOTIDE SEQUENCE [LARGE SCALE GENOMIC DNA]</scope>
    <source>
        <strain evidence="6">DSM 19741</strain>
    </source>
</reference>
<gene>
    <name evidence="5" type="ORF">SAMN05444396_110109</name>
</gene>
<evidence type="ECO:0000313" key="6">
    <source>
        <dbReference type="Proteomes" id="UP000184036"/>
    </source>
</evidence>
<comment type="subcellular location">
    <subcellularLocation>
        <location evidence="1">Cell outer membrane</location>
    </subcellularLocation>
</comment>
<protein>
    <submittedName>
        <fullName evidence="5">Outer membrane protein beta-barrel family protein</fullName>
    </submittedName>
</protein>
<dbReference type="InterPro" id="IPR041700">
    <property type="entry name" value="OMP_b-brl_3"/>
</dbReference>
<keyword evidence="6" id="KW-1185">Reference proteome</keyword>
<sequence length="702" mass="79509">MKYNYWFVFLVIILGLTLKAQETPVKAVELNEVAIVKVKKAIEQKADRTIFDFANQPSLNSGSVMEGIKKLPGLIASDVAGMMYQGKQLEVFMDGRPLNITTNELNSFLEGMPANAIEKIEIITQPGAEFPATSGGAIMNIITNVNAKKYLSATYTNSTNVTNYDKLRYRVSNSLLLNAKNKYFGWQLNLGQSYNETAIWTSVNKTENDANSLISQTNASRTGRNSFIKSAVNFDIGSDRLLFNYDLNYSNNNSNTLGNGPGFNTNDDSFTDALRQDFVVTYQKKFEDKAKKLDLKFNFNNNQNDFILNSRITNADILDNASKQQLYNAKVDYTQPLEFSDEGKLSFGGLFEALLFEAQNMNVINLDYQRKTTAAYGEIQTKFSKFNFIVGGRAEDYNISGKTNTATLIPFKQFRFFPNASAQYNFSSSIYFNVNYNKKISLPSTSALNPNNTNYQNPNVEYSGNPNLQPTIFDNYEVKLSAFDYAFIGYNLSSAKNQVVNRVLLNNNVVLNTSINVPEIKIHNFNVGLPIPYMLFTKGLAETMKMNVNPDTMNFLYVYAGYQFHQIPEIDTNGFWMFNFMSQIVLPKKIKFVANFNYIVPKGNYFYFIAEKPFRNTLDLTLSKKFFKDQVSVSVTADDVLNSTRSVFSSVNTPLLLFNKNDTRRFGFSINYKIPTRNKLASEDPSLLNKEKKEEGDIPLNQ</sequence>
<dbReference type="Gene3D" id="2.40.170.20">
    <property type="entry name" value="TonB-dependent receptor, beta-barrel domain"/>
    <property type="match status" value="1"/>
</dbReference>
<organism evidence="5 6">
    <name type="scientific">Flavobacterium segetis</name>
    <dbReference type="NCBI Taxonomy" id="271157"/>
    <lineage>
        <taxon>Bacteria</taxon>
        <taxon>Pseudomonadati</taxon>
        <taxon>Bacteroidota</taxon>
        <taxon>Flavobacteriia</taxon>
        <taxon>Flavobacteriales</taxon>
        <taxon>Flavobacteriaceae</taxon>
        <taxon>Flavobacterium</taxon>
    </lineage>
</organism>
<dbReference type="OrthoDB" id="721920at2"/>
<evidence type="ECO:0000256" key="3">
    <source>
        <dbReference type="ARBA" id="ARBA00023237"/>
    </source>
</evidence>
<evidence type="ECO:0000256" key="2">
    <source>
        <dbReference type="ARBA" id="ARBA00023136"/>
    </source>
</evidence>
<keyword evidence="2" id="KW-0472">Membrane</keyword>
<dbReference type="Pfam" id="PF14905">
    <property type="entry name" value="OMP_b-brl_3"/>
    <property type="match status" value="1"/>
</dbReference>
<accession>A0A1M5JE39</accession>
<evidence type="ECO:0000313" key="5">
    <source>
        <dbReference type="EMBL" id="SHG38817.1"/>
    </source>
</evidence>
<dbReference type="GO" id="GO:0009279">
    <property type="term" value="C:cell outer membrane"/>
    <property type="evidence" value="ECO:0007669"/>
    <property type="project" value="UniProtKB-SubCell"/>
</dbReference>
<feature type="domain" description="Outer membrane protein beta-barrel" evidence="4">
    <location>
        <begin position="284"/>
        <end position="672"/>
    </location>
</feature>
<dbReference type="Proteomes" id="UP000184036">
    <property type="component" value="Unassembled WGS sequence"/>
</dbReference>
<dbReference type="AlphaFoldDB" id="A0A1M5JE39"/>
<dbReference type="EMBL" id="FQWE01000010">
    <property type="protein sequence ID" value="SHG38817.1"/>
    <property type="molecule type" value="Genomic_DNA"/>
</dbReference>
<dbReference type="InterPro" id="IPR036942">
    <property type="entry name" value="Beta-barrel_TonB_sf"/>
</dbReference>
<name>A0A1M5JE39_9FLAO</name>
<evidence type="ECO:0000256" key="1">
    <source>
        <dbReference type="ARBA" id="ARBA00004442"/>
    </source>
</evidence>
<evidence type="ECO:0000259" key="4">
    <source>
        <dbReference type="Pfam" id="PF14905"/>
    </source>
</evidence>
<keyword evidence="3" id="KW-0998">Cell outer membrane</keyword>
<dbReference type="RefSeq" id="WP_072993341.1">
    <property type="nucleotide sequence ID" value="NZ_FQWE01000010.1"/>
</dbReference>